<accession>A0A937D7Z9</accession>
<dbReference type="Gene3D" id="3.40.190.10">
    <property type="entry name" value="Periplasmic binding protein-like II"/>
    <property type="match status" value="1"/>
</dbReference>
<dbReference type="Proteomes" id="UP000613011">
    <property type="component" value="Unassembled WGS sequence"/>
</dbReference>
<dbReference type="Pfam" id="PF03401">
    <property type="entry name" value="TctC"/>
    <property type="match status" value="1"/>
</dbReference>
<sequence length="326" mass="34653">MIRNLLCRALFAGAVLASVGAAFAQPAKYPSRPVTVINPYPAGGGSDLVARVLQNRLAQLLGEPVVVDSKPGASGGIGSEMVARANPDGHTLLVNNSTLVINEALGGPQRFEVQRDLVPIAGVASVPVALAVNSQLPFKSLQDLVAHARENQGKVAWSSCGNGSPQHLIGLRFAQALKLSMIHVPYKGCAPAIMDGVSNAVPVLFTTVQNADAQVKAGKLRLLAVGGQERFPGAPDVPTFGEALGLKDFDAEVWFAFFAPKGTPPAIVSQLERHIATALGDKDIQKAYIDRQMSPQLLRSQQLAQRVASNLEQFRQMKAQFDLKLE</sequence>
<dbReference type="CDD" id="cd07012">
    <property type="entry name" value="PBP2_Bug_TTT"/>
    <property type="match status" value="1"/>
</dbReference>
<feature type="chain" id="PRO_5038102817" evidence="2">
    <location>
        <begin position="25"/>
        <end position="326"/>
    </location>
</feature>
<dbReference type="PANTHER" id="PTHR42928:SF5">
    <property type="entry name" value="BLR1237 PROTEIN"/>
    <property type="match status" value="1"/>
</dbReference>
<protein>
    <submittedName>
        <fullName evidence="3">Tripartite tricarboxylate transporter substrate binding protein</fullName>
    </submittedName>
</protein>
<feature type="signal peptide" evidence="2">
    <location>
        <begin position="1"/>
        <end position="24"/>
    </location>
</feature>
<dbReference type="InterPro" id="IPR042100">
    <property type="entry name" value="Bug_dom1"/>
</dbReference>
<dbReference type="RefSeq" id="WP_201684584.1">
    <property type="nucleotide sequence ID" value="NZ_JAEQNA010000005.1"/>
</dbReference>
<dbReference type="InterPro" id="IPR005064">
    <property type="entry name" value="BUG"/>
</dbReference>
<keyword evidence="4" id="KW-1185">Reference proteome</keyword>
<dbReference type="EMBL" id="JAEQNA010000005">
    <property type="protein sequence ID" value="MBL0421506.1"/>
    <property type="molecule type" value="Genomic_DNA"/>
</dbReference>
<evidence type="ECO:0000256" key="1">
    <source>
        <dbReference type="ARBA" id="ARBA00006987"/>
    </source>
</evidence>
<gene>
    <name evidence="3" type="ORF">JI739_14200</name>
</gene>
<evidence type="ECO:0000313" key="3">
    <source>
        <dbReference type="EMBL" id="MBL0421506.1"/>
    </source>
</evidence>
<comment type="similarity">
    <text evidence="1">Belongs to the UPF0065 (bug) family.</text>
</comment>
<proteinExistence type="inferred from homology"/>
<dbReference type="SUPFAM" id="SSF53850">
    <property type="entry name" value="Periplasmic binding protein-like II"/>
    <property type="match status" value="1"/>
</dbReference>
<keyword evidence="2" id="KW-0732">Signal</keyword>
<name>A0A937D7Z9_9BURK</name>
<evidence type="ECO:0000256" key="2">
    <source>
        <dbReference type="SAM" id="SignalP"/>
    </source>
</evidence>
<comment type="caution">
    <text evidence="3">The sequence shown here is derived from an EMBL/GenBank/DDBJ whole genome shotgun (WGS) entry which is preliminary data.</text>
</comment>
<dbReference type="PANTHER" id="PTHR42928">
    <property type="entry name" value="TRICARBOXYLATE-BINDING PROTEIN"/>
    <property type="match status" value="1"/>
</dbReference>
<evidence type="ECO:0000313" key="4">
    <source>
        <dbReference type="Proteomes" id="UP000613011"/>
    </source>
</evidence>
<dbReference type="PIRSF" id="PIRSF017082">
    <property type="entry name" value="YflP"/>
    <property type="match status" value="1"/>
</dbReference>
<dbReference type="AlphaFoldDB" id="A0A937D7Z9"/>
<organism evidence="3 4">
    <name type="scientific">Ramlibacter aurantiacus</name>
    <dbReference type="NCBI Taxonomy" id="2801330"/>
    <lineage>
        <taxon>Bacteria</taxon>
        <taxon>Pseudomonadati</taxon>
        <taxon>Pseudomonadota</taxon>
        <taxon>Betaproteobacteria</taxon>
        <taxon>Burkholderiales</taxon>
        <taxon>Comamonadaceae</taxon>
        <taxon>Ramlibacter</taxon>
    </lineage>
</organism>
<dbReference type="Gene3D" id="3.40.190.150">
    <property type="entry name" value="Bordetella uptake gene, domain 1"/>
    <property type="match status" value="1"/>
</dbReference>
<reference evidence="3" key="1">
    <citation type="submission" date="2021-01" db="EMBL/GenBank/DDBJ databases">
        <title>Ramlibacter sp. strain AW1 16S ribosomal RNA gene Genome sequencing and assembly.</title>
        <authorList>
            <person name="Kang M."/>
        </authorList>
    </citation>
    <scope>NUCLEOTIDE SEQUENCE</scope>
    <source>
        <strain evidence="3">AW1</strain>
    </source>
</reference>